<comment type="caution">
    <text evidence="1">The sequence shown here is derived from an EMBL/GenBank/DDBJ whole genome shotgun (WGS) entry which is preliminary data.</text>
</comment>
<evidence type="ECO:0000313" key="1">
    <source>
        <dbReference type="EMBL" id="GBN07124.1"/>
    </source>
</evidence>
<dbReference type="AlphaFoldDB" id="A0A4Y2KXG7"/>
<organism evidence="1 2">
    <name type="scientific">Araneus ventricosus</name>
    <name type="common">Orbweaver spider</name>
    <name type="synonym">Epeira ventricosa</name>
    <dbReference type="NCBI Taxonomy" id="182803"/>
    <lineage>
        <taxon>Eukaryota</taxon>
        <taxon>Metazoa</taxon>
        <taxon>Ecdysozoa</taxon>
        <taxon>Arthropoda</taxon>
        <taxon>Chelicerata</taxon>
        <taxon>Arachnida</taxon>
        <taxon>Araneae</taxon>
        <taxon>Araneomorphae</taxon>
        <taxon>Entelegynae</taxon>
        <taxon>Araneoidea</taxon>
        <taxon>Araneidae</taxon>
        <taxon>Araneus</taxon>
    </lineage>
</organism>
<accession>A0A4Y2KXG7</accession>
<dbReference type="EMBL" id="BGPR01005135">
    <property type="protein sequence ID" value="GBN07124.1"/>
    <property type="molecule type" value="Genomic_DNA"/>
</dbReference>
<sequence length="92" mass="9724">MVLIRTGQPYDVFASPVGLLLWIADSMLPTVVLQKKSAWSSLFPGNGGIISIEIFHNGLRSTGAHNGSVVGEQTELGLTVPGAGYVVNEDVE</sequence>
<protein>
    <submittedName>
        <fullName evidence="1">Uncharacterized protein</fullName>
    </submittedName>
</protein>
<evidence type="ECO:0000313" key="2">
    <source>
        <dbReference type="Proteomes" id="UP000499080"/>
    </source>
</evidence>
<keyword evidence="2" id="KW-1185">Reference proteome</keyword>
<dbReference type="Proteomes" id="UP000499080">
    <property type="component" value="Unassembled WGS sequence"/>
</dbReference>
<name>A0A4Y2KXG7_ARAVE</name>
<reference evidence="1 2" key="1">
    <citation type="journal article" date="2019" name="Sci. Rep.">
        <title>Orb-weaving spider Araneus ventricosus genome elucidates the spidroin gene catalogue.</title>
        <authorList>
            <person name="Kono N."/>
            <person name="Nakamura H."/>
            <person name="Ohtoshi R."/>
            <person name="Moran D.A.P."/>
            <person name="Shinohara A."/>
            <person name="Yoshida Y."/>
            <person name="Fujiwara M."/>
            <person name="Mori M."/>
            <person name="Tomita M."/>
            <person name="Arakawa K."/>
        </authorList>
    </citation>
    <scope>NUCLEOTIDE SEQUENCE [LARGE SCALE GENOMIC DNA]</scope>
</reference>
<proteinExistence type="predicted"/>
<gene>
    <name evidence="1" type="ORF">AVEN_231134_1</name>
</gene>